<dbReference type="PANTHER" id="PTHR43308">
    <property type="entry name" value="OUTER MEMBRANE PROTEIN ALPHA-RELATED"/>
    <property type="match status" value="1"/>
</dbReference>
<evidence type="ECO:0000256" key="1">
    <source>
        <dbReference type="SAM" id="MobiDB-lite"/>
    </source>
</evidence>
<evidence type="ECO:0000256" key="2">
    <source>
        <dbReference type="SAM" id="SignalP"/>
    </source>
</evidence>
<dbReference type="InterPro" id="IPR051465">
    <property type="entry name" value="Cell_Envelope_Struct_Comp"/>
</dbReference>
<feature type="signal peptide" evidence="2">
    <location>
        <begin position="1"/>
        <end position="28"/>
    </location>
</feature>
<comment type="caution">
    <text evidence="4">The sequence shown here is derived from an EMBL/GenBank/DDBJ whole genome shotgun (WGS) entry which is preliminary data.</text>
</comment>
<dbReference type="Proteomes" id="UP000800303">
    <property type="component" value="Unassembled WGS sequence"/>
</dbReference>
<keyword evidence="5" id="KW-1185">Reference proteome</keyword>
<dbReference type="InterPro" id="IPR008969">
    <property type="entry name" value="CarboxyPept-like_regulatory"/>
</dbReference>
<feature type="domain" description="SLH" evidence="3">
    <location>
        <begin position="38"/>
        <end position="96"/>
    </location>
</feature>
<evidence type="ECO:0000313" key="5">
    <source>
        <dbReference type="Proteomes" id="UP000800303"/>
    </source>
</evidence>
<accession>A0ABX0F524</accession>
<protein>
    <submittedName>
        <fullName evidence="4">S-layer protein</fullName>
    </submittedName>
</protein>
<feature type="domain" description="SLH" evidence="3">
    <location>
        <begin position="161"/>
        <end position="220"/>
    </location>
</feature>
<dbReference type="RefSeq" id="WP_166274521.1">
    <property type="nucleotide sequence ID" value="NZ_JAAFGS010000004.1"/>
</dbReference>
<feature type="domain" description="SLH" evidence="3">
    <location>
        <begin position="97"/>
        <end position="160"/>
    </location>
</feature>
<gene>
    <name evidence="4" type="ORF">GYN08_12055</name>
</gene>
<dbReference type="PROSITE" id="PS51272">
    <property type="entry name" value="SLH"/>
    <property type="match status" value="3"/>
</dbReference>
<evidence type="ECO:0000313" key="4">
    <source>
        <dbReference type="EMBL" id="NGZ76051.1"/>
    </source>
</evidence>
<dbReference type="SUPFAM" id="SSF49464">
    <property type="entry name" value="Carboxypeptidase regulatory domain-like"/>
    <property type="match status" value="1"/>
</dbReference>
<feature type="compositionally biased region" description="Low complexity" evidence="1">
    <location>
        <begin position="447"/>
        <end position="463"/>
    </location>
</feature>
<organism evidence="4 5">
    <name type="scientific">Saccharibacillus alkalitolerans</name>
    <dbReference type="NCBI Taxonomy" id="2705290"/>
    <lineage>
        <taxon>Bacteria</taxon>
        <taxon>Bacillati</taxon>
        <taxon>Bacillota</taxon>
        <taxon>Bacilli</taxon>
        <taxon>Bacillales</taxon>
        <taxon>Paenibacillaceae</taxon>
        <taxon>Saccharibacillus</taxon>
    </lineage>
</organism>
<proteinExistence type="predicted"/>
<name>A0ABX0F524_9BACL</name>
<dbReference type="InterPro" id="IPR001119">
    <property type="entry name" value="SLH_dom"/>
</dbReference>
<feature type="region of interest" description="Disordered" evidence="1">
    <location>
        <begin position="447"/>
        <end position="473"/>
    </location>
</feature>
<dbReference type="EMBL" id="JAAFGS010000004">
    <property type="protein sequence ID" value="NGZ76051.1"/>
    <property type="molecule type" value="Genomic_DNA"/>
</dbReference>
<sequence length="991" mass="103212">MKKGLVQKTIAVLLGAAIALPTGTGALAAGASTAHAGAATKHAASVNGHWAQQVMQEWKDKGYINGYADGGLHPNDRVTRAQLAALINRSSGFTAASEISFKDVSGKAWYAGDVAKAAAAGYMKGDGNGSFRPTGEVTRQELAVVLALLLKLEPDANAAAFSDTVGSPAWSKGAIGAVTKAGLMQGSGARFNPAAAATRAEVVTVLDRAAKQAAESAVTYDKAGTYGPEKGTETLKGSVNVTQSGVTLRNTVIEGDLLLGKQIANGDVTLENVTVKGTTKIEGGGPNSIHIVDSVLVTVLVDKRDGSVRIVTEGSSSVSQITLQSGAFLQEAGTGSGFGNVRLSELIPAGSTVRMAGQFESLEVSAASLNVNLSSGSIGEVTVGEGAAGTNLNVSAAARIARLILNAAANVTGTGAIERAQVNASGTSFQTRPQQLNVGAGVSAPSVAASGPASTGGPASTSGGSNGGGNAAAPVPVTDRLEVANGSAVLQFVNPVSGLTLADLNVTATVTESAYAMPYTLESLNFDAASNKLTFAPISLDEHYGETLQVKVTPAAGTTKFSASLSGSALIEGFSGIVTDVDNRPVADMRIDFRRGMGNVDGAVAASVSTDANGRYTVYAPAGIYTGVTSKAGFISGTVVAVGVSDTYNRSENHTAIKIPAGDEIRIVLTWGERPRDEDSHLLGPAGDGYGFHTWFGEKQAYDEGELIADLDHDDTSSFGPETTTIRKKMDGTYQFYVHNYSGNGAGDQTLRNSGAKVDVYVGSQALPVKSYTIPAGTGSEIYWYVFDMTLNGSDIAFTDRNEFADRAPTALYGQTRPSTEGILNEEAYKLLSVTDVTYRKRNENVPLTLEGTTIREDVDFNIKQIREVGVTDDVYTVVGDVYTVTGNVYIGKQGRNIVFTNYNLGTETVVYKVSVELSLNGRTLERDIEVVVPELHDLLEQIMSRAAAKLEEQGADPQLQSAYDRAAAALNAEEPEAKIAAYESLVDLLR</sequence>
<evidence type="ECO:0000259" key="3">
    <source>
        <dbReference type="PROSITE" id="PS51272"/>
    </source>
</evidence>
<keyword evidence="2" id="KW-0732">Signal</keyword>
<dbReference type="Pfam" id="PF00395">
    <property type="entry name" value="SLH"/>
    <property type="match status" value="3"/>
</dbReference>
<dbReference type="Gene3D" id="2.60.40.1120">
    <property type="entry name" value="Carboxypeptidase-like, regulatory domain"/>
    <property type="match status" value="1"/>
</dbReference>
<feature type="chain" id="PRO_5047464926" evidence="2">
    <location>
        <begin position="29"/>
        <end position="991"/>
    </location>
</feature>
<reference evidence="4 5" key="1">
    <citation type="submission" date="2020-01" db="EMBL/GenBank/DDBJ databases">
        <title>Polyphasic characterisation and genomic insights into a novel alkali tolerant bacterium VR-M41.</title>
        <authorList>
            <person name="Vemuluri V.R."/>
        </authorList>
    </citation>
    <scope>NUCLEOTIDE SEQUENCE [LARGE SCALE GENOMIC DNA]</scope>
    <source>
        <strain evidence="4 5">VR-M41</strain>
    </source>
</reference>
<dbReference type="PANTHER" id="PTHR43308:SF5">
    <property type="entry name" value="S-LAYER PROTEIN _ PEPTIDOGLYCAN ENDO-BETA-N-ACETYLGLUCOSAMINIDASE"/>
    <property type="match status" value="1"/>
</dbReference>